<feature type="domain" description="TPM" evidence="3">
    <location>
        <begin position="25"/>
        <end position="148"/>
    </location>
</feature>
<feature type="transmembrane region" description="Helical" evidence="1">
    <location>
        <begin position="173"/>
        <end position="192"/>
    </location>
</feature>
<keyword evidence="2" id="KW-0732">Signal</keyword>
<dbReference type="InterPro" id="IPR007621">
    <property type="entry name" value="TPM_dom"/>
</dbReference>
<evidence type="ECO:0000256" key="2">
    <source>
        <dbReference type="SAM" id="SignalP"/>
    </source>
</evidence>
<comment type="caution">
    <text evidence="4">The sequence shown here is derived from an EMBL/GenBank/DDBJ whole genome shotgun (WGS) entry which is preliminary data.</text>
</comment>
<keyword evidence="5" id="KW-1185">Reference proteome</keyword>
<dbReference type="Proteomes" id="UP001216253">
    <property type="component" value="Unassembled WGS sequence"/>
</dbReference>
<dbReference type="PANTHER" id="PTHR30373:SF2">
    <property type="entry name" value="UPF0603 PROTEIN YGCG"/>
    <property type="match status" value="1"/>
</dbReference>
<proteinExistence type="predicted"/>
<feature type="chain" id="PRO_5046822703" evidence="2">
    <location>
        <begin position="16"/>
        <end position="252"/>
    </location>
</feature>
<gene>
    <name evidence="4" type="ORF">PYV00_16320</name>
</gene>
<name>A0ABT5WTQ5_9SPHN</name>
<evidence type="ECO:0000256" key="1">
    <source>
        <dbReference type="SAM" id="Phobius"/>
    </source>
</evidence>
<dbReference type="Gene3D" id="3.10.310.50">
    <property type="match status" value="1"/>
</dbReference>
<protein>
    <submittedName>
        <fullName evidence="4">TPM domain-containing protein</fullName>
    </submittedName>
</protein>
<evidence type="ECO:0000313" key="5">
    <source>
        <dbReference type="Proteomes" id="UP001216253"/>
    </source>
</evidence>
<keyword evidence="1" id="KW-0472">Membrane</keyword>
<evidence type="ECO:0000259" key="3">
    <source>
        <dbReference type="Pfam" id="PF04536"/>
    </source>
</evidence>
<reference evidence="4 5" key="1">
    <citation type="submission" date="2023-03" db="EMBL/GenBank/DDBJ databases">
        <title>NovoSphingobium album sp. nov. isolated from polycyclic aromatic hydrocarbons- and heavy-metal polluted soil.</title>
        <authorList>
            <person name="Liu Z."/>
            <person name="Wang K."/>
        </authorList>
    </citation>
    <scope>NUCLEOTIDE SEQUENCE [LARGE SCALE GENOMIC DNA]</scope>
    <source>
        <strain evidence="4 5">H3SJ31-1</strain>
    </source>
</reference>
<feature type="signal peptide" evidence="2">
    <location>
        <begin position="1"/>
        <end position="15"/>
    </location>
</feature>
<keyword evidence="1" id="KW-1133">Transmembrane helix</keyword>
<accession>A0ABT5WTQ5</accession>
<organism evidence="4 5">
    <name type="scientific">Novosphingobium album</name>
    <name type="common">ex Liu et al. 2023</name>
    <dbReference type="NCBI Taxonomy" id="3031130"/>
    <lineage>
        <taxon>Bacteria</taxon>
        <taxon>Pseudomonadati</taxon>
        <taxon>Pseudomonadota</taxon>
        <taxon>Alphaproteobacteria</taxon>
        <taxon>Sphingomonadales</taxon>
        <taxon>Sphingomonadaceae</taxon>
        <taxon>Novosphingobium</taxon>
    </lineage>
</organism>
<evidence type="ECO:0000313" key="4">
    <source>
        <dbReference type="EMBL" id="MDE8653265.1"/>
    </source>
</evidence>
<keyword evidence="1" id="KW-0812">Transmembrane</keyword>
<dbReference type="EMBL" id="JARESE010000056">
    <property type="protein sequence ID" value="MDE8653265.1"/>
    <property type="molecule type" value="Genomic_DNA"/>
</dbReference>
<dbReference type="PANTHER" id="PTHR30373">
    <property type="entry name" value="UPF0603 PROTEIN YGCG"/>
    <property type="match status" value="1"/>
</dbReference>
<dbReference type="Pfam" id="PF04536">
    <property type="entry name" value="TPM_phosphatase"/>
    <property type="match status" value="1"/>
</dbReference>
<sequence>MLLALALLLPRPALAQEFPKLTGRVVDVANIIPDDQEARLTQKLADLEAQSRRQLVIATVPSLQGYEISDYGYQLGRAWGLGDKERNDGALLLVAPAERKVRIEVGYGLEPVLTDGLSSLIIANDIVPRFKAGDMAGGIEAGTDAIIHQLALPPAEAQKVAQQAEAAPEEGDLFPLLIFGFIIIFFVIVPILRATMGGSRQRYQGSGVGPIVLWSVLDALSHASSSSGGGGGGGGFSGGGGSFGGGGASGSW</sequence>